<dbReference type="EnsemblMetazoa" id="SMAR014565-RA">
    <property type="protein sequence ID" value="SMAR014565-PA"/>
    <property type="gene ID" value="SMAR014565"/>
</dbReference>
<dbReference type="SUPFAM" id="SSF55846">
    <property type="entry name" value="N-acetylmuramoyl-L-alanine amidase-like"/>
    <property type="match status" value="1"/>
</dbReference>
<comment type="similarity">
    <text evidence="1">Belongs to the N-acetylmuramoyl-L-alanine amidase 2 family.</text>
</comment>
<accession>T1JL35</accession>
<dbReference type="InterPro" id="IPR036505">
    <property type="entry name" value="Amidase/PGRP_sf"/>
</dbReference>
<feature type="domain" description="Peptidoglycan recognition protein family" evidence="2">
    <location>
        <begin position="24"/>
        <end position="170"/>
    </location>
</feature>
<dbReference type="AlphaFoldDB" id="T1JL35"/>
<evidence type="ECO:0000313" key="4">
    <source>
        <dbReference type="Proteomes" id="UP000014500"/>
    </source>
</evidence>
<organism evidence="3 4">
    <name type="scientific">Strigamia maritima</name>
    <name type="common">European centipede</name>
    <name type="synonym">Geophilus maritimus</name>
    <dbReference type="NCBI Taxonomy" id="126957"/>
    <lineage>
        <taxon>Eukaryota</taxon>
        <taxon>Metazoa</taxon>
        <taxon>Ecdysozoa</taxon>
        <taxon>Arthropoda</taxon>
        <taxon>Myriapoda</taxon>
        <taxon>Chilopoda</taxon>
        <taxon>Pleurostigmophora</taxon>
        <taxon>Geophilomorpha</taxon>
        <taxon>Linotaeniidae</taxon>
        <taxon>Strigamia</taxon>
    </lineage>
</organism>
<dbReference type="Pfam" id="PF01510">
    <property type="entry name" value="Amidase_2"/>
    <property type="match status" value="1"/>
</dbReference>
<keyword evidence="4" id="KW-1185">Reference proteome</keyword>
<proteinExistence type="inferred from homology"/>
<dbReference type="InterPro" id="IPR015510">
    <property type="entry name" value="PGRP"/>
</dbReference>
<reference evidence="4" key="1">
    <citation type="submission" date="2011-05" db="EMBL/GenBank/DDBJ databases">
        <authorList>
            <person name="Richards S.R."/>
            <person name="Qu J."/>
            <person name="Jiang H."/>
            <person name="Jhangiani S.N."/>
            <person name="Agravi P."/>
            <person name="Goodspeed R."/>
            <person name="Gross S."/>
            <person name="Mandapat C."/>
            <person name="Jackson L."/>
            <person name="Mathew T."/>
            <person name="Pu L."/>
            <person name="Thornton R."/>
            <person name="Saada N."/>
            <person name="Wilczek-Boney K.B."/>
            <person name="Lee S."/>
            <person name="Kovar C."/>
            <person name="Wu Y."/>
            <person name="Scherer S.E."/>
            <person name="Worley K.C."/>
            <person name="Muzny D.M."/>
            <person name="Gibbs R."/>
        </authorList>
    </citation>
    <scope>NUCLEOTIDE SEQUENCE</scope>
    <source>
        <strain evidence="4">Brora</strain>
    </source>
</reference>
<dbReference type="HOGENOM" id="CLU_037559_3_2_1"/>
<dbReference type="EMBL" id="JH431790">
    <property type="status" value="NOT_ANNOTATED_CDS"/>
    <property type="molecule type" value="Genomic_DNA"/>
</dbReference>
<evidence type="ECO:0000313" key="3">
    <source>
        <dbReference type="EnsemblMetazoa" id="SMAR014565-PA"/>
    </source>
</evidence>
<dbReference type="InterPro" id="IPR002502">
    <property type="entry name" value="Amidase_domain"/>
</dbReference>
<dbReference type="PANTHER" id="PTHR11022">
    <property type="entry name" value="PEPTIDOGLYCAN RECOGNITION PROTEIN"/>
    <property type="match status" value="1"/>
</dbReference>
<protein>
    <recommendedName>
        <fullName evidence="2">Peptidoglycan recognition protein family domain-containing protein</fullName>
    </recommendedName>
</protein>
<evidence type="ECO:0000256" key="1">
    <source>
        <dbReference type="ARBA" id="ARBA00007553"/>
    </source>
</evidence>
<dbReference type="InterPro" id="IPR006619">
    <property type="entry name" value="PGRP_domain_met/bac"/>
</dbReference>
<dbReference type="CDD" id="cd06583">
    <property type="entry name" value="PGRP"/>
    <property type="match status" value="1"/>
</dbReference>
<dbReference type="Gene3D" id="3.40.80.10">
    <property type="entry name" value="Peptidoglycan recognition protein-like"/>
    <property type="match status" value="1"/>
</dbReference>
<dbReference type="GO" id="GO:0008745">
    <property type="term" value="F:N-acetylmuramoyl-L-alanine amidase activity"/>
    <property type="evidence" value="ECO:0007669"/>
    <property type="project" value="InterPro"/>
</dbReference>
<dbReference type="PhylomeDB" id="T1JL35"/>
<dbReference type="GO" id="GO:0008270">
    <property type="term" value="F:zinc ion binding"/>
    <property type="evidence" value="ECO:0007669"/>
    <property type="project" value="InterPro"/>
</dbReference>
<dbReference type="PANTHER" id="PTHR11022:SF41">
    <property type="entry name" value="PEPTIDOGLYCAN-RECOGNITION PROTEIN LC-RELATED"/>
    <property type="match status" value="1"/>
</dbReference>
<sequence length="199" mass="22266">MNDVLSFVCGFHIASLQDIECSDVSVIGRQDWDSVNNVSKAKKNANPHINVIAVVIHHTATSTCKTEEECKKIIKDIEKFDLEIMKKRDILMHFFIGGENKTFEGRGWGVEDEAIPGYSSTAINIAFIGNFTSEPVPTKALYIAQNLILCGIKMKQISKAHKVYGHNDLRCTDCPGKNLYALIKKWQAYTKDTSLVPQC</sequence>
<evidence type="ECO:0000259" key="2">
    <source>
        <dbReference type="SMART" id="SM00701"/>
    </source>
</evidence>
<reference evidence="3" key="2">
    <citation type="submission" date="2015-02" db="UniProtKB">
        <authorList>
            <consortium name="EnsemblMetazoa"/>
        </authorList>
    </citation>
    <scope>IDENTIFICATION</scope>
</reference>
<dbReference type="OMA" id="DCICTES"/>
<dbReference type="GO" id="GO:0009253">
    <property type="term" value="P:peptidoglycan catabolic process"/>
    <property type="evidence" value="ECO:0007669"/>
    <property type="project" value="InterPro"/>
</dbReference>
<dbReference type="SMART" id="SM00701">
    <property type="entry name" value="PGRP"/>
    <property type="match status" value="1"/>
</dbReference>
<name>T1JL35_STRMM</name>
<dbReference type="Proteomes" id="UP000014500">
    <property type="component" value="Unassembled WGS sequence"/>
</dbReference>